<keyword evidence="2" id="KW-1185">Reference proteome</keyword>
<gene>
    <name evidence="1" type="ORF">GCM10023210_31260</name>
</gene>
<dbReference type="EMBL" id="BAABHX010000005">
    <property type="protein sequence ID" value="GAA5096896.1"/>
    <property type="molecule type" value="Genomic_DNA"/>
</dbReference>
<accession>A0ABP9MLM9</accession>
<evidence type="ECO:0000313" key="2">
    <source>
        <dbReference type="Proteomes" id="UP001500353"/>
    </source>
</evidence>
<dbReference type="Proteomes" id="UP001500353">
    <property type="component" value="Unassembled WGS sequence"/>
</dbReference>
<sequence length="108" mass="12197">MSDIKTKALEFFESKPEAKEVFATSDGFLFEKNPDAVSHSRTLDDQEIETILNSLDLDDLDEIVVLHGLKVPELKAKANQLGLPESEWKSLTKDDLIDYLIENSKSED</sequence>
<organism evidence="1 2">
    <name type="scientific">Chryseobacterium ginsengisoli</name>
    <dbReference type="NCBI Taxonomy" id="363853"/>
    <lineage>
        <taxon>Bacteria</taxon>
        <taxon>Pseudomonadati</taxon>
        <taxon>Bacteroidota</taxon>
        <taxon>Flavobacteriia</taxon>
        <taxon>Flavobacteriales</taxon>
        <taxon>Weeksellaceae</taxon>
        <taxon>Chryseobacterium group</taxon>
        <taxon>Chryseobacterium</taxon>
    </lineage>
</organism>
<comment type="caution">
    <text evidence="1">The sequence shown here is derived from an EMBL/GenBank/DDBJ whole genome shotgun (WGS) entry which is preliminary data.</text>
</comment>
<protein>
    <recommendedName>
        <fullName evidence="3">Rho termination factor N-terminal domain-containing protein</fullName>
    </recommendedName>
</protein>
<name>A0ABP9MLM9_9FLAO</name>
<proteinExistence type="predicted"/>
<dbReference type="RefSeq" id="WP_345206075.1">
    <property type="nucleotide sequence ID" value="NZ_BAABHX010000005.1"/>
</dbReference>
<evidence type="ECO:0008006" key="3">
    <source>
        <dbReference type="Google" id="ProtNLM"/>
    </source>
</evidence>
<evidence type="ECO:0000313" key="1">
    <source>
        <dbReference type="EMBL" id="GAA5096896.1"/>
    </source>
</evidence>
<reference evidence="2" key="1">
    <citation type="journal article" date="2019" name="Int. J. Syst. Evol. Microbiol.">
        <title>The Global Catalogue of Microorganisms (GCM) 10K type strain sequencing project: providing services to taxonomists for standard genome sequencing and annotation.</title>
        <authorList>
            <consortium name="The Broad Institute Genomics Platform"/>
            <consortium name="The Broad Institute Genome Sequencing Center for Infectious Disease"/>
            <person name="Wu L."/>
            <person name="Ma J."/>
        </authorList>
    </citation>
    <scope>NUCLEOTIDE SEQUENCE [LARGE SCALE GENOMIC DNA]</scope>
    <source>
        <strain evidence="2">JCM 18019</strain>
    </source>
</reference>